<protein>
    <submittedName>
        <fullName evidence="1">Uncharacterized protein</fullName>
    </submittedName>
</protein>
<dbReference type="RefSeq" id="WP_072406490.1">
    <property type="nucleotide sequence ID" value="NZ_FPKW01000001.1"/>
</dbReference>
<evidence type="ECO:0000313" key="2">
    <source>
        <dbReference type="Proteomes" id="UP000182034"/>
    </source>
</evidence>
<name>A0A1K2ID27_9FLAO</name>
<accession>A0A1K2ID27</accession>
<organism evidence="1 2">
    <name type="scientific">Chryseobacterium limigenitum</name>
    <dbReference type="NCBI Taxonomy" id="1612149"/>
    <lineage>
        <taxon>Bacteria</taxon>
        <taxon>Pseudomonadati</taxon>
        <taxon>Bacteroidota</taxon>
        <taxon>Flavobacteriia</taxon>
        <taxon>Flavobacteriales</taxon>
        <taxon>Weeksellaceae</taxon>
        <taxon>Chryseobacterium group</taxon>
        <taxon>Chryseobacterium</taxon>
    </lineage>
</organism>
<dbReference type="EMBL" id="FPKW01000001">
    <property type="protein sequence ID" value="SFZ90297.1"/>
    <property type="molecule type" value="Genomic_DNA"/>
</dbReference>
<gene>
    <name evidence="1" type="ORF">SAMN05216324_101297</name>
</gene>
<reference evidence="2" key="1">
    <citation type="submission" date="2016-10" db="EMBL/GenBank/DDBJ databases">
        <authorList>
            <person name="Varghese N."/>
            <person name="Submissions S."/>
        </authorList>
    </citation>
    <scope>NUCLEOTIDE SEQUENCE [LARGE SCALE GENOMIC DNA]</scope>
    <source>
        <strain evidence="2">SUR2</strain>
    </source>
</reference>
<dbReference type="STRING" id="1612149.SAMN05216324_101297"/>
<dbReference type="AlphaFoldDB" id="A0A1K2ID27"/>
<keyword evidence="2" id="KW-1185">Reference proteome</keyword>
<proteinExistence type="predicted"/>
<evidence type="ECO:0000313" key="1">
    <source>
        <dbReference type="EMBL" id="SFZ90297.1"/>
    </source>
</evidence>
<dbReference type="Proteomes" id="UP000182034">
    <property type="component" value="Unassembled WGS sequence"/>
</dbReference>
<sequence>MPDLTINYLFNEVGNIRKYLYIQTFDDYIDVVDYSKFPFEWLIIDIKEDSFFNLVRFQQPFKTWHEAIHIQRLNCEKHNVPFHFKSWGKVGNNPNPNDLTLNPVHRYYTRAGCMLDGKIYYYNPITKTTAPTLTLFDNEYYIMDEHCGLNTIWELKSYLPFMKPELFEQLKEVIEIWHYL</sequence>